<dbReference type="GO" id="GO:0032510">
    <property type="term" value="P:endosome to lysosome transport via multivesicular body sorting pathway"/>
    <property type="evidence" value="ECO:0007669"/>
    <property type="project" value="TreeGrafter"/>
</dbReference>
<comment type="function">
    <text evidence="2">Plays an important role in membrane trafficking through the secretory apparatus.</text>
</comment>
<dbReference type="AlphaFoldDB" id="A0A0N4VFL2"/>
<feature type="domain" description="FUZ/MON1/HPS1 third Longin" evidence="6">
    <location>
        <begin position="349"/>
        <end position="447"/>
    </location>
</feature>
<dbReference type="Pfam" id="PF19036">
    <property type="entry name" value="Fuz_longin_1"/>
    <property type="match status" value="1"/>
</dbReference>
<evidence type="ECO:0000259" key="5">
    <source>
        <dbReference type="Pfam" id="PF19037"/>
    </source>
</evidence>
<accession>A0A0N4VFL2</accession>
<gene>
    <name evidence="7" type="ORF">EVEC_LOCUS8947</name>
</gene>
<keyword evidence="8" id="KW-1185">Reference proteome</keyword>
<evidence type="ECO:0000313" key="7">
    <source>
        <dbReference type="EMBL" id="VDD94196.1"/>
    </source>
</evidence>
<dbReference type="Pfam" id="PF19038">
    <property type="entry name" value="Fuz_longin_3"/>
    <property type="match status" value="1"/>
</dbReference>
<sequence length="458" mass="51885">MLEVDAGSGDSPSLSSDAGAVLKHKNHPPLVRKSLVPGADAKECDGYEEALLNELARREFTVFVLSEAGKPIFASCGSEEQLCSLAALIQTFVMVVGSWADSLIRFRSLKTHICFSYRSPLILAIVSRTPFNLESQLDILYKQVLSTLCRKQLVGVFQKKGPNFDLRLFLKDSDRHFNEIVYAYRADPCLFLRSVRVFPLASSERDFITNAIISAVNSEKADHLIMGLVVAHRQLVTVVRLKGLALHPFDLHILLNLVECNPSFRHAENWVPICLPHFDESGFVHAFLAYIWPGSAACLILLSVERSAFDVLRDVYQSITARLMSRPSLQPAFDNPPTFELNLANFPDVWHFIYKNRTSSQLCSSEFRIPYVNEEERRRLLNHYKQTVSFCMQSPSVKHLFVYRSDNSLVLTTTANYELHCVMSPFVSMSSAVSQIDRLLRALRKEESRFFITSSSFF</sequence>
<dbReference type="GO" id="GO:0006623">
    <property type="term" value="P:protein targeting to vacuole"/>
    <property type="evidence" value="ECO:0007669"/>
    <property type="project" value="UniProtKB-UniRule"/>
</dbReference>
<name>A0A0N4VFL2_ENTVE</name>
<proteinExistence type="inferred from homology"/>
<dbReference type="PANTHER" id="PTHR13027">
    <property type="entry name" value="SAND PROTEIN-RELATED"/>
    <property type="match status" value="1"/>
</dbReference>
<dbReference type="PRINTS" id="PR01546">
    <property type="entry name" value="YEAST73DUF"/>
</dbReference>
<dbReference type="EMBL" id="UXUI01009711">
    <property type="protein sequence ID" value="VDD94196.1"/>
    <property type="molecule type" value="Genomic_DNA"/>
</dbReference>
<organism evidence="9">
    <name type="scientific">Enterobius vermicularis</name>
    <name type="common">Human pinworm</name>
    <dbReference type="NCBI Taxonomy" id="51028"/>
    <lineage>
        <taxon>Eukaryota</taxon>
        <taxon>Metazoa</taxon>
        <taxon>Ecdysozoa</taxon>
        <taxon>Nematoda</taxon>
        <taxon>Chromadorea</taxon>
        <taxon>Rhabditida</taxon>
        <taxon>Spirurina</taxon>
        <taxon>Oxyuridomorpha</taxon>
        <taxon>Oxyuroidea</taxon>
        <taxon>Oxyuridae</taxon>
        <taxon>Enterobius</taxon>
    </lineage>
</organism>
<reference evidence="7 8" key="2">
    <citation type="submission" date="2018-10" db="EMBL/GenBank/DDBJ databases">
        <authorList>
            <consortium name="Pathogen Informatics"/>
        </authorList>
    </citation>
    <scope>NUCLEOTIDE SEQUENCE [LARGE SCALE GENOMIC DNA]</scope>
</reference>
<evidence type="ECO:0000259" key="4">
    <source>
        <dbReference type="Pfam" id="PF19036"/>
    </source>
</evidence>
<protein>
    <recommendedName>
        <fullName evidence="2">Vacuolar fusion protein MON1 homolog</fullName>
    </recommendedName>
</protein>
<reference evidence="9" key="1">
    <citation type="submission" date="2017-02" db="UniProtKB">
        <authorList>
            <consortium name="WormBaseParasite"/>
        </authorList>
    </citation>
    <scope>IDENTIFICATION</scope>
</reference>
<feature type="domain" description="FUZ/MON1/HPS1 second Longin" evidence="5">
    <location>
        <begin position="226"/>
        <end position="318"/>
    </location>
</feature>
<feature type="domain" description="FUZ/MON1/HPS1 first Longin" evidence="4">
    <location>
        <begin position="62"/>
        <end position="174"/>
    </location>
</feature>
<evidence type="ECO:0000256" key="2">
    <source>
        <dbReference type="RuleBase" id="RU367048"/>
    </source>
</evidence>
<dbReference type="PANTHER" id="PTHR13027:SF7">
    <property type="entry name" value="VACUOLAR FUSION PROTEIN MON1 HOMOLOG"/>
    <property type="match status" value="1"/>
</dbReference>
<evidence type="ECO:0000259" key="6">
    <source>
        <dbReference type="Pfam" id="PF19038"/>
    </source>
</evidence>
<dbReference type="STRING" id="51028.A0A0N4VFL2"/>
<evidence type="ECO:0000313" key="9">
    <source>
        <dbReference type="WBParaSite" id="EVEC_0000953701-mRNA-1"/>
    </source>
</evidence>
<dbReference type="GO" id="GO:0035658">
    <property type="term" value="C:Mon1-Ccz1 complex"/>
    <property type="evidence" value="ECO:0007669"/>
    <property type="project" value="TreeGrafter"/>
</dbReference>
<feature type="region of interest" description="Disordered" evidence="3">
    <location>
        <begin position="1"/>
        <end position="20"/>
    </location>
</feature>
<dbReference type="Pfam" id="PF19037">
    <property type="entry name" value="Fuz_longin_2"/>
    <property type="match status" value="1"/>
</dbReference>
<dbReference type="InterPro" id="IPR004353">
    <property type="entry name" value="Mon1"/>
</dbReference>
<dbReference type="InterPro" id="IPR043972">
    <property type="entry name" value="FUZ/MON1/HPS1_longin_1"/>
</dbReference>
<evidence type="ECO:0000256" key="3">
    <source>
        <dbReference type="SAM" id="MobiDB-lite"/>
    </source>
</evidence>
<evidence type="ECO:0000256" key="1">
    <source>
        <dbReference type="ARBA" id="ARBA00008968"/>
    </source>
</evidence>
<dbReference type="InterPro" id="IPR043970">
    <property type="entry name" value="FUZ/MON1/HPS1_longin_3"/>
</dbReference>
<dbReference type="InterPro" id="IPR043971">
    <property type="entry name" value="FUZ/MON1/HPS1_longin_2"/>
</dbReference>
<dbReference type="OrthoDB" id="272411at2759"/>
<dbReference type="Proteomes" id="UP000274131">
    <property type="component" value="Unassembled WGS sequence"/>
</dbReference>
<dbReference type="WBParaSite" id="EVEC_0000953701-mRNA-1">
    <property type="protein sequence ID" value="EVEC_0000953701-mRNA-1"/>
    <property type="gene ID" value="EVEC_0000953701"/>
</dbReference>
<comment type="similarity">
    <text evidence="1 2">Belongs to the MON1/SAND family.</text>
</comment>
<evidence type="ECO:0000313" key="8">
    <source>
        <dbReference type="Proteomes" id="UP000274131"/>
    </source>
</evidence>